<dbReference type="Pfam" id="PF13193">
    <property type="entry name" value="AMP-binding_C"/>
    <property type="match status" value="1"/>
</dbReference>
<dbReference type="EMBL" id="BONZ01000001">
    <property type="protein sequence ID" value="GIH11899.1"/>
    <property type="molecule type" value="Genomic_DNA"/>
</dbReference>
<dbReference type="Pfam" id="PF00501">
    <property type="entry name" value="AMP-binding"/>
    <property type="match status" value="1"/>
</dbReference>
<evidence type="ECO:0000313" key="4">
    <source>
        <dbReference type="Proteomes" id="UP000642748"/>
    </source>
</evidence>
<keyword evidence="3" id="KW-0436">Ligase</keyword>
<dbReference type="Gene3D" id="3.30.300.30">
    <property type="match status" value="1"/>
</dbReference>
<evidence type="ECO:0000259" key="2">
    <source>
        <dbReference type="Pfam" id="PF13193"/>
    </source>
</evidence>
<dbReference type="RefSeq" id="WP_203915628.1">
    <property type="nucleotide sequence ID" value="NZ_BONZ01000001.1"/>
</dbReference>
<name>A0A8J3QL95_9ACTN</name>
<feature type="domain" description="AMP-dependent synthetase/ligase" evidence="1">
    <location>
        <begin position="15"/>
        <end position="373"/>
    </location>
</feature>
<evidence type="ECO:0000313" key="3">
    <source>
        <dbReference type="EMBL" id="GIH11899.1"/>
    </source>
</evidence>
<dbReference type="GO" id="GO:0016877">
    <property type="term" value="F:ligase activity, forming carbon-sulfur bonds"/>
    <property type="evidence" value="ECO:0007669"/>
    <property type="project" value="UniProtKB-ARBA"/>
</dbReference>
<proteinExistence type="predicted"/>
<protein>
    <submittedName>
        <fullName evidence="3">Fatty acid CoA ligase</fullName>
    </submittedName>
</protein>
<dbReference type="Proteomes" id="UP000642748">
    <property type="component" value="Unassembled WGS sequence"/>
</dbReference>
<sequence>MPADDHYVRLILTALDRNPERVAVWWGDRPVTAGTLADSVRVAAGAMVAQSVGIGSVVGVLAEANSPATLILRYAANLLGATVVHPGATNAVNPADSLSADDQVEMLSTAGLTMLIVDRAHLSRGRDLCARVDRPVQLAGFDLAGTADIPDLATGEPFDEAKAACGDLAVVTYTSGSTGKPLGVSWSFPVKNQMVARTPRSPRPQTLLVTAPLTHSTGKMADNFLAVGGTVVLHDGFDAGRVLTDVGTRRINRVFLSAPQLYALTDHPDRFSADLSSLLSLMYTGCAPSPSRLASAAEAFGPRLFQLYGSSECGQISWLNPAEHDRMELRDTAGRPVPPVTVSIREPDGDREVPAGEPGEVCVRTPWGMAGYWHEPEATARVLRDGWIRTGDLGRLDASGYLRLDGRLGEVIKANGIKVYPSAVEQVLLDHPDVAQVAVFGVEDADRIERIHAVVVPRERTSLTGDQVRALVTTRLSANHAPARVEIRGDMPLAGLDKLDKKRLRAAAQALLATTDPQ</sequence>
<dbReference type="PANTHER" id="PTHR43767:SF7">
    <property type="entry name" value="MEDIUM_LONG-CHAIN-FATTY-ACID--COA LIGASE FADD8"/>
    <property type="match status" value="1"/>
</dbReference>
<dbReference type="InterPro" id="IPR025110">
    <property type="entry name" value="AMP-bd_C"/>
</dbReference>
<dbReference type="AlphaFoldDB" id="A0A8J3QL95"/>
<dbReference type="PANTHER" id="PTHR43767">
    <property type="entry name" value="LONG-CHAIN-FATTY-ACID--COA LIGASE"/>
    <property type="match status" value="1"/>
</dbReference>
<dbReference type="InterPro" id="IPR050237">
    <property type="entry name" value="ATP-dep_AMP-bd_enzyme"/>
</dbReference>
<organism evidence="3 4">
    <name type="scientific">Rugosimonospora africana</name>
    <dbReference type="NCBI Taxonomy" id="556532"/>
    <lineage>
        <taxon>Bacteria</taxon>
        <taxon>Bacillati</taxon>
        <taxon>Actinomycetota</taxon>
        <taxon>Actinomycetes</taxon>
        <taxon>Micromonosporales</taxon>
        <taxon>Micromonosporaceae</taxon>
        <taxon>Rugosimonospora</taxon>
    </lineage>
</organism>
<reference evidence="3" key="1">
    <citation type="submission" date="2021-01" db="EMBL/GenBank/DDBJ databases">
        <title>Whole genome shotgun sequence of Rugosimonospora africana NBRC 104875.</title>
        <authorList>
            <person name="Komaki H."/>
            <person name="Tamura T."/>
        </authorList>
    </citation>
    <scope>NUCLEOTIDE SEQUENCE</scope>
    <source>
        <strain evidence="3">NBRC 104875</strain>
    </source>
</reference>
<feature type="domain" description="AMP-binding enzyme C-terminal" evidence="2">
    <location>
        <begin position="424"/>
        <end position="494"/>
    </location>
</feature>
<accession>A0A8J3QL95</accession>
<dbReference type="InterPro" id="IPR000873">
    <property type="entry name" value="AMP-dep_synth/lig_dom"/>
</dbReference>
<dbReference type="SUPFAM" id="SSF56801">
    <property type="entry name" value="Acetyl-CoA synthetase-like"/>
    <property type="match status" value="1"/>
</dbReference>
<evidence type="ECO:0000259" key="1">
    <source>
        <dbReference type="Pfam" id="PF00501"/>
    </source>
</evidence>
<comment type="caution">
    <text evidence="3">The sequence shown here is derived from an EMBL/GenBank/DDBJ whole genome shotgun (WGS) entry which is preliminary data.</text>
</comment>
<dbReference type="InterPro" id="IPR042099">
    <property type="entry name" value="ANL_N_sf"/>
</dbReference>
<gene>
    <name evidence="3" type="ORF">Raf01_00710</name>
</gene>
<dbReference type="Gene3D" id="3.40.50.12780">
    <property type="entry name" value="N-terminal domain of ligase-like"/>
    <property type="match status" value="1"/>
</dbReference>
<keyword evidence="4" id="KW-1185">Reference proteome</keyword>
<dbReference type="InterPro" id="IPR045851">
    <property type="entry name" value="AMP-bd_C_sf"/>
</dbReference>